<keyword evidence="8 9" id="KW-0472">Membrane</keyword>
<feature type="transmembrane region" description="Helical" evidence="9">
    <location>
        <begin position="251"/>
        <end position="269"/>
    </location>
</feature>
<dbReference type="InterPro" id="IPR006327">
    <property type="entry name" value="PTS_IIC_fruc"/>
</dbReference>
<dbReference type="Pfam" id="PF02378">
    <property type="entry name" value="PTS_EIIC"/>
    <property type="match status" value="1"/>
</dbReference>
<organism evidence="11 12">
    <name type="scientific">Gilliamella apicola</name>
    <dbReference type="NCBI Taxonomy" id="1196095"/>
    <lineage>
        <taxon>Bacteria</taxon>
        <taxon>Pseudomonadati</taxon>
        <taxon>Pseudomonadota</taxon>
        <taxon>Gammaproteobacteria</taxon>
        <taxon>Orbales</taxon>
        <taxon>Orbaceae</taxon>
        <taxon>Gilliamella</taxon>
    </lineage>
</organism>
<dbReference type="GO" id="GO:0005351">
    <property type="term" value="F:carbohydrate:proton symporter activity"/>
    <property type="evidence" value="ECO:0007669"/>
    <property type="project" value="InterPro"/>
</dbReference>
<evidence type="ECO:0000313" key="11">
    <source>
        <dbReference type="EMBL" id="PXZ07299.1"/>
    </source>
</evidence>
<dbReference type="GO" id="GO:0090563">
    <property type="term" value="F:protein-phosphocysteine-sugar phosphotransferase activity"/>
    <property type="evidence" value="ECO:0007669"/>
    <property type="project" value="TreeGrafter"/>
</dbReference>
<name>A0A2V4E616_9GAMM</name>
<proteinExistence type="predicted"/>
<dbReference type="NCBIfam" id="TIGR01427">
    <property type="entry name" value="PTS_IIC_fructo"/>
    <property type="match status" value="1"/>
</dbReference>
<evidence type="ECO:0000256" key="5">
    <source>
        <dbReference type="ARBA" id="ARBA00022683"/>
    </source>
</evidence>
<feature type="transmembrane region" description="Helical" evidence="9">
    <location>
        <begin position="22"/>
        <end position="45"/>
    </location>
</feature>
<protein>
    <submittedName>
        <fullName evidence="11">PTS fructose transporter subunit EIIC</fullName>
    </submittedName>
</protein>
<feature type="transmembrane region" description="Helical" evidence="9">
    <location>
        <begin position="98"/>
        <end position="120"/>
    </location>
</feature>
<evidence type="ECO:0000256" key="7">
    <source>
        <dbReference type="ARBA" id="ARBA00022989"/>
    </source>
</evidence>
<evidence type="ECO:0000256" key="1">
    <source>
        <dbReference type="ARBA" id="ARBA00004429"/>
    </source>
</evidence>
<dbReference type="RefSeq" id="WP_110433071.1">
    <property type="nucleotide sequence ID" value="NZ_QGLR01000009.1"/>
</dbReference>
<feature type="transmembrane region" description="Helical" evidence="9">
    <location>
        <begin position="281"/>
        <end position="310"/>
    </location>
</feature>
<reference evidence="11 12" key="1">
    <citation type="submission" date="2018-05" db="EMBL/GenBank/DDBJ databases">
        <title>Reference genomes for bee gut microbiota database.</title>
        <authorList>
            <person name="Ellegaard K.M."/>
        </authorList>
    </citation>
    <scope>NUCLEOTIDE SEQUENCE [LARGE SCALE GENOMIC DNA]</scope>
    <source>
        <strain evidence="11 12">ESL0182</strain>
    </source>
</reference>
<evidence type="ECO:0000256" key="2">
    <source>
        <dbReference type="ARBA" id="ARBA00022448"/>
    </source>
</evidence>
<dbReference type="NCBIfam" id="NF007787">
    <property type="entry name" value="PRK10478.1"/>
    <property type="match status" value="1"/>
</dbReference>
<keyword evidence="3" id="KW-1003">Cell membrane</keyword>
<keyword evidence="12" id="KW-1185">Reference proteome</keyword>
<dbReference type="InterPro" id="IPR050864">
    <property type="entry name" value="Bacterial_PTS_Sugar_Transport"/>
</dbReference>
<keyword evidence="6 9" id="KW-0812">Transmembrane</keyword>
<evidence type="ECO:0000256" key="4">
    <source>
        <dbReference type="ARBA" id="ARBA00022597"/>
    </source>
</evidence>
<dbReference type="Proteomes" id="UP000247932">
    <property type="component" value="Unassembled WGS sequence"/>
</dbReference>
<sequence length="361" mass="37392">MSDLLLILKNTRQHLMTGVSHMIPFVVSGGILLAVSVMLLGQGGVPDPVNDPFLNKLFQIGAAGLTLMIPFLAAYVGYSISERAALAPCAISAWVGTTFGAGFFGALIAGLIGGIIVFYLKRIKVPPILRSVMPIFIIPIVGTFLTAGIMMWVLGEPVGLLTTSLTSWLRSMQDGSIVILALIMGAMLGFDLGGPVNKVAYAFMLICVGEGIYTIVAIAAVGIAVPSIGTGLATLIGKNVFSKEEKETGKAAIVMGLVGVTEGAIPFAAADPLKIIPSTMLGSAVGGAVAALLGAECYAGWGGLIVLPVVTGKLSFIFAIAVGSLTCALAIVFLKKFITSKVKINKEESNDEDIDISFDIG</sequence>
<dbReference type="PROSITE" id="PS51104">
    <property type="entry name" value="PTS_EIIC_TYPE_2"/>
    <property type="match status" value="1"/>
</dbReference>
<accession>A0A2V4E616</accession>
<dbReference type="PANTHER" id="PTHR30505">
    <property type="entry name" value="FRUCTOSE-LIKE PERMEASE"/>
    <property type="match status" value="1"/>
</dbReference>
<evidence type="ECO:0000256" key="6">
    <source>
        <dbReference type="ARBA" id="ARBA00022692"/>
    </source>
</evidence>
<gene>
    <name evidence="11" type="ORF">DKK70_05450</name>
</gene>
<comment type="subcellular location">
    <subcellularLocation>
        <location evidence="1">Cell inner membrane</location>
        <topology evidence="1">Multi-pass membrane protein</topology>
    </subcellularLocation>
</comment>
<evidence type="ECO:0000256" key="8">
    <source>
        <dbReference type="ARBA" id="ARBA00023136"/>
    </source>
</evidence>
<keyword evidence="7 9" id="KW-1133">Transmembrane helix</keyword>
<dbReference type="EMBL" id="QGLR01000009">
    <property type="protein sequence ID" value="PXZ07299.1"/>
    <property type="molecule type" value="Genomic_DNA"/>
</dbReference>
<feature type="transmembrane region" description="Helical" evidence="9">
    <location>
        <begin position="316"/>
        <end position="334"/>
    </location>
</feature>
<dbReference type="InterPro" id="IPR003352">
    <property type="entry name" value="PTS_EIIC"/>
</dbReference>
<feature type="transmembrane region" description="Helical" evidence="9">
    <location>
        <begin position="199"/>
        <end position="225"/>
    </location>
</feature>
<dbReference type="OrthoDB" id="9782569at2"/>
<dbReference type="GO" id="GO:0005886">
    <property type="term" value="C:plasma membrane"/>
    <property type="evidence" value="ECO:0007669"/>
    <property type="project" value="UniProtKB-SubCell"/>
</dbReference>
<feature type="domain" description="PTS EIIC type-2" evidence="10">
    <location>
        <begin position="11"/>
        <end position="344"/>
    </location>
</feature>
<evidence type="ECO:0000256" key="3">
    <source>
        <dbReference type="ARBA" id="ARBA00022475"/>
    </source>
</evidence>
<keyword evidence="2" id="KW-0813">Transport</keyword>
<keyword evidence="4" id="KW-0762">Sugar transport</keyword>
<dbReference type="InterPro" id="IPR013014">
    <property type="entry name" value="PTS_EIIC_2"/>
</dbReference>
<comment type="caution">
    <text evidence="11">The sequence shown here is derived from an EMBL/GenBank/DDBJ whole genome shotgun (WGS) entry which is preliminary data.</text>
</comment>
<feature type="transmembrane region" description="Helical" evidence="9">
    <location>
        <begin position="132"/>
        <end position="155"/>
    </location>
</feature>
<feature type="transmembrane region" description="Helical" evidence="9">
    <location>
        <begin position="57"/>
        <end position="78"/>
    </location>
</feature>
<evidence type="ECO:0000259" key="10">
    <source>
        <dbReference type="PROSITE" id="PS51104"/>
    </source>
</evidence>
<dbReference type="GO" id="GO:0009401">
    <property type="term" value="P:phosphoenolpyruvate-dependent sugar phosphotransferase system"/>
    <property type="evidence" value="ECO:0007669"/>
    <property type="project" value="UniProtKB-KW"/>
</dbReference>
<evidence type="ECO:0000256" key="9">
    <source>
        <dbReference type="SAM" id="Phobius"/>
    </source>
</evidence>
<evidence type="ECO:0000313" key="12">
    <source>
        <dbReference type="Proteomes" id="UP000247932"/>
    </source>
</evidence>
<keyword evidence="5" id="KW-0598">Phosphotransferase system</keyword>
<dbReference type="PANTHER" id="PTHR30505:SF34">
    <property type="entry name" value="FRUCTOSE-LIKE PERMEASE IIC COMPONENT 2"/>
    <property type="match status" value="1"/>
</dbReference>
<dbReference type="AlphaFoldDB" id="A0A2V4E616"/>
<feature type="transmembrane region" description="Helical" evidence="9">
    <location>
        <begin position="175"/>
        <end position="192"/>
    </location>
</feature>
<dbReference type="GO" id="GO:0008982">
    <property type="term" value="F:protein-N(PI)-phosphohistidine-sugar phosphotransferase activity"/>
    <property type="evidence" value="ECO:0007669"/>
    <property type="project" value="InterPro"/>
</dbReference>